<evidence type="ECO:0000256" key="3">
    <source>
        <dbReference type="ARBA" id="ARBA00022692"/>
    </source>
</evidence>
<evidence type="ECO:0008006" key="9">
    <source>
        <dbReference type="Google" id="ProtNLM"/>
    </source>
</evidence>
<name>A0A517NGI5_9BACT</name>
<feature type="transmembrane region" description="Helical" evidence="6">
    <location>
        <begin position="284"/>
        <end position="303"/>
    </location>
</feature>
<evidence type="ECO:0000256" key="1">
    <source>
        <dbReference type="ARBA" id="ARBA00004651"/>
    </source>
</evidence>
<evidence type="ECO:0000313" key="8">
    <source>
        <dbReference type="Proteomes" id="UP000318538"/>
    </source>
</evidence>
<dbReference type="EMBL" id="CP036525">
    <property type="protein sequence ID" value="QDT06242.1"/>
    <property type="molecule type" value="Genomic_DNA"/>
</dbReference>
<proteinExistence type="predicted"/>
<dbReference type="InterPro" id="IPR050833">
    <property type="entry name" value="Poly_Biosynth_Transport"/>
</dbReference>
<reference evidence="7 8" key="1">
    <citation type="submission" date="2019-02" db="EMBL/GenBank/DDBJ databases">
        <title>Deep-cultivation of Planctomycetes and their phenomic and genomic characterization uncovers novel biology.</title>
        <authorList>
            <person name="Wiegand S."/>
            <person name="Jogler M."/>
            <person name="Boedeker C."/>
            <person name="Pinto D."/>
            <person name="Vollmers J."/>
            <person name="Rivas-Marin E."/>
            <person name="Kohn T."/>
            <person name="Peeters S.H."/>
            <person name="Heuer A."/>
            <person name="Rast P."/>
            <person name="Oberbeckmann S."/>
            <person name="Bunk B."/>
            <person name="Jeske O."/>
            <person name="Meyerdierks A."/>
            <person name="Storesund J.E."/>
            <person name="Kallscheuer N."/>
            <person name="Luecker S."/>
            <person name="Lage O.M."/>
            <person name="Pohl T."/>
            <person name="Merkel B.J."/>
            <person name="Hornburger P."/>
            <person name="Mueller R.-W."/>
            <person name="Bruemmer F."/>
            <person name="Labrenz M."/>
            <person name="Spormann A.M."/>
            <person name="Op den Camp H."/>
            <person name="Overmann J."/>
            <person name="Amann R."/>
            <person name="Jetten M.S.M."/>
            <person name="Mascher T."/>
            <person name="Medema M.H."/>
            <person name="Devos D.P."/>
            <person name="Kaster A.-K."/>
            <person name="Ovreas L."/>
            <person name="Rohde M."/>
            <person name="Galperin M.Y."/>
            <person name="Jogler C."/>
        </authorList>
    </citation>
    <scope>NUCLEOTIDE SEQUENCE [LARGE SCALE GENOMIC DNA]</scope>
    <source>
        <strain evidence="7 8">K22_7</strain>
    </source>
</reference>
<evidence type="ECO:0000313" key="7">
    <source>
        <dbReference type="EMBL" id="QDT06242.1"/>
    </source>
</evidence>
<sequence>MGVLLGYAITIQLARTLTRGDFEHYIGAIATLGLLASVGEAGFGKYGLKALPDFMVRGRGDLIGGYLRFAIAGTLLVSSALAIVVIVFERSVHAQAASEVMDLGLAFLPAMALMGVSIDLMLAFRFASSATTIARVLVPAITLLAITWLNHSLVLTSRLAVLSFVAGSCIGMLIATTWSIIIGRQYSRQLSPAMALPTWVSSGLTFMGIGFLTSWFFKATLVITHHMPHIDSQVALLGPAMETGGLILLLSKSTDKYFQPMIAVMIRTQDWRQALSMRRGRRRFMILGIAVFLGFVFLAGRKLLGLYGDGFEEAYPAMCIVAIGSSVWTYFSLAPHYLLFSGARRRLQAAMIVHAIVLLVLTVGLFRTHGIIGAAIAYAVTITSLALTNAYLAGRRLQKVLSAGPMTTDSSQASSNERSQ</sequence>
<feature type="transmembrane region" description="Helical" evidence="6">
    <location>
        <begin position="347"/>
        <end position="366"/>
    </location>
</feature>
<evidence type="ECO:0000256" key="4">
    <source>
        <dbReference type="ARBA" id="ARBA00022989"/>
    </source>
</evidence>
<feature type="transmembrane region" description="Helical" evidence="6">
    <location>
        <begin position="25"/>
        <end position="44"/>
    </location>
</feature>
<evidence type="ECO:0000256" key="5">
    <source>
        <dbReference type="ARBA" id="ARBA00023136"/>
    </source>
</evidence>
<feature type="transmembrane region" description="Helical" evidence="6">
    <location>
        <begin position="136"/>
        <end position="154"/>
    </location>
</feature>
<keyword evidence="4 6" id="KW-1133">Transmembrane helix</keyword>
<dbReference type="GO" id="GO:0005886">
    <property type="term" value="C:plasma membrane"/>
    <property type="evidence" value="ECO:0007669"/>
    <property type="project" value="UniProtKB-SubCell"/>
</dbReference>
<comment type="subcellular location">
    <subcellularLocation>
        <location evidence="1">Cell membrane</location>
        <topology evidence="1">Multi-pass membrane protein</topology>
    </subcellularLocation>
</comment>
<feature type="transmembrane region" description="Helical" evidence="6">
    <location>
        <begin position="194"/>
        <end position="217"/>
    </location>
</feature>
<dbReference type="AlphaFoldDB" id="A0A517NGI5"/>
<dbReference type="PANTHER" id="PTHR30250:SF11">
    <property type="entry name" value="O-ANTIGEN TRANSPORTER-RELATED"/>
    <property type="match status" value="1"/>
</dbReference>
<keyword evidence="3 6" id="KW-0812">Transmembrane</keyword>
<evidence type="ECO:0000256" key="6">
    <source>
        <dbReference type="SAM" id="Phobius"/>
    </source>
</evidence>
<feature type="transmembrane region" description="Helical" evidence="6">
    <location>
        <begin position="103"/>
        <end position="124"/>
    </location>
</feature>
<keyword evidence="2" id="KW-1003">Cell membrane</keyword>
<keyword evidence="8" id="KW-1185">Reference proteome</keyword>
<evidence type="ECO:0000256" key="2">
    <source>
        <dbReference type="ARBA" id="ARBA00022475"/>
    </source>
</evidence>
<dbReference type="KEGG" id="rlc:K227x_46510"/>
<feature type="transmembrane region" description="Helical" evidence="6">
    <location>
        <begin position="315"/>
        <end position="340"/>
    </location>
</feature>
<gene>
    <name evidence="7" type="ORF">K227x_46510</name>
</gene>
<accession>A0A517NGI5</accession>
<keyword evidence="5 6" id="KW-0472">Membrane</keyword>
<dbReference type="Proteomes" id="UP000318538">
    <property type="component" value="Chromosome"/>
</dbReference>
<protein>
    <recommendedName>
        <fullName evidence="9">Polysaccharide biosynthesis protein</fullName>
    </recommendedName>
</protein>
<dbReference type="PANTHER" id="PTHR30250">
    <property type="entry name" value="PST FAMILY PREDICTED COLANIC ACID TRANSPORTER"/>
    <property type="match status" value="1"/>
</dbReference>
<organism evidence="7 8">
    <name type="scientific">Rubripirellula lacrimiformis</name>
    <dbReference type="NCBI Taxonomy" id="1930273"/>
    <lineage>
        <taxon>Bacteria</taxon>
        <taxon>Pseudomonadati</taxon>
        <taxon>Planctomycetota</taxon>
        <taxon>Planctomycetia</taxon>
        <taxon>Pirellulales</taxon>
        <taxon>Pirellulaceae</taxon>
        <taxon>Rubripirellula</taxon>
    </lineage>
</organism>
<feature type="transmembrane region" description="Helical" evidence="6">
    <location>
        <begin position="160"/>
        <end position="182"/>
    </location>
</feature>
<feature type="transmembrane region" description="Helical" evidence="6">
    <location>
        <begin position="372"/>
        <end position="392"/>
    </location>
</feature>
<feature type="transmembrane region" description="Helical" evidence="6">
    <location>
        <begin position="232"/>
        <end position="251"/>
    </location>
</feature>
<feature type="transmembrane region" description="Helical" evidence="6">
    <location>
        <begin position="65"/>
        <end position="88"/>
    </location>
</feature>